<comment type="caution">
    <text evidence="1">The sequence shown here is derived from an EMBL/GenBank/DDBJ whole genome shotgun (WGS) entry which is preliminary data.</text>
</comment>
<evidence type="ECO:0000313" key="2">
    <source>
        <dbReference type="Proteomes" id="UP000565572"/>
    </source>
</evidence>
<evidence type="ECO:0008006" key="3">
    <source>
        <dbReference type="Google" id="ProtNLM"/>
    </source>
</evidence>
<accession>A0A7W5JTQ2</accession>
<protein>
    <recommendedName>
        <fullName evidence="3">SIMPL domain-containing protein</fullName>
    </recommendedName>
</protein>
<dbReference type="InterPro" id="IPR007497">
    <property type="entry name" value="SIMPL/DUF541"/>
</dbReference>
<dbReference type="GO" id="GO:0006974">
    <property type="term" value="P:DNA damage response"/>
    <property type="evidence" value="ECO:0007669"/>
    <property type="project" value="TreeGrafter"/>
</dbReference>
<dbReference type="PANTHER" id="PTHR34387:SF1">
    <property type="entry name" value="PERIPLASMIC IMMUNOGENIC PROTEIN"/>
    <property type="match status" value="1"/>
</dbReference>
<dbReference type="Proteomes" id="UP000565572">
    <property type="component" value="Unassembled WGS sequence"/>
</dbReference>
<dbReference type="Gene3D" id="3.30.110.170">
    <property type="entry name" value="Protein of unknown function (DUF541), domain 1"/>
    <property type="match status" value="1"/>
</dbReference>
<organism evidence="1 2">
    <name type="scientific">Microlunatus antarcticus</name>
    <dbReference type="NCBI Taxonomy" id="53388"/>
    <lineage>
        <taxon>Bacteria</taxon>
        <taxon>Bacillati</taxon>
        <taxon>Actinomycetota</taxon>
        <taxon>Actinomycetes</taxon>
        <taxon>Propionibacteriales</taxon>
        <taxon>Propionibacteriaceae</taxon>
        <taxon>Microlunatus</taxon>
    </lineage>
</organism>
<keyword evidence="2" id="KW-1185">Reference proteome</keyword>
<gene>
    <name evidence="1" type="ORF">FHX39_000491</name>
</gene>
<dbReference type="Pfam" id="PF04402">
    <property type="entry name" value="SIMPL"/>
    <property type="match status" value="1"/>
</dbReference>
<proteinExistence type="predicted"/>
<name>A0A7W5JTQ2_9ACTN</name>
<dbReference type="Gene3D" id="3.30.70.2970">
    <property type="entry name" value="Protein of unknown function (DUF541), domain 2"/>
    <property type="match status" value="1"/>
</dbReference>
<evidence type="ECO:0000313" key="1">
    <source>
        <dbReference type="EMBL" id="MBB3325547.1"/>
    </source>
</evidence>
<dbReference type="RefSeq" id="WP_183336510.1">
    <property type="nucleotide sequence ID" value="NZ_JACHZG010000001.1"/>
</dbReference>
<dbReference type="InterPro" id="IPR052022">
    <property type="entry name" value="26kDa_periplasmic_antigen"/>
</dbReference>
<reference evidence="1 2" key="1">
    <citation type="submission" date="2020-08" db="EMBL/GenBank/DDBJ databases">
        <title>Sequencing the genomes of 1000 actinobacteria strains.</title>
        <authorList>
            <person name="Klenk H.-P."/>
        </authorList>
    </citation>
    <scope>NUCLEOTIDE SEQUENCE [LARGE SCALE GENOMIC DNA]</scope>
    <source>
        <strain evidence="1 2">DSM 11053</strain>
    </source>
</reference>
<sequence length="218" mass="22850">MSATPTVTVRGEGQVEGPPELATVSVVLHTTGRTATDVARALGDLGRQVDAARPDLVYDAVRTDPLQVTPVFDRRSGVKITGYTGRYAASFVLADFAGLSDLVVALVGLPGAQVDGPWWSLRRESPLQREARLAAVRAAVNRARDYATALGATLGDLLELSDTDGGLGQMPRMFAMSAKGGAEPAPELDLEPQPQTATANVTARFALTDVPPSDALPT</sequence>
<dbReference type="PANTHER" id="PTHR34387">
    <property type="entry name" value="SLR1258 PROTEIN"/>
    <property type="match status" value="1"/>
</dbReference>
<dbReference type="EMBL" id="JACHZG010000001">
    <property type="protein sequence ID" value="MBB3325547.1"/>
    <property type="molecule type" value="Genomic_DNA"/>
</dbReference>
<dbReference type="AlphaFoldDB" id="A0A7W5JTQ2"/>